<dbReference type="EMBL" id="UOFC01000246">
    <property type="protein sequence ID" value="VAW48944.1"/>
    <property type="molecule type" value="Genomic_DNA"/>
</dbReference>
<organism evidence="1">
    <name type="scientific">hydrothermal vent metagenome</name>
    <dbReference type="NCBI Taxonomy" id="652676"/>
    <lineage>
        <taxon>unclassified sequences</taxon>
        <taxon>metagenomes</taxon>
        <taxon>ecological metagenomes</taxon>
    </lineage>
</organism>
<gene>
    <name evidence="1" type="ORF">MNBD_GAMMA03-2111</name>
</gene>
<dbReference type="PROSITE" id="PS51257">
    <property type="entry name" value="PROKAR_LIPOPROTEIN"/>
    <property type="match status" value="1"/>
</dbReference>
<evidence type="ECO:0000313" key="1">
    <source>
        <dbReference type="EMBL" id="VAW48944.1"/>
    </source>
</evidence>
<protein>
    <recommendedName>
        <fullName evidence="2">Lipoprotein</fullName>
    </recommendedName>
</protein>
<dbReference type="AlphaFoldDB" id="A0A3B0WZB6"/>
<evidence type="ECO:0008006" key="2">
    <source>
        <dbReference type="Google" id="ProtNLM"/>
    </source>
</evidence>
<sequence length="97" mass="11070">MKTFFLLINIIALSACSTIKEANITQTDINRYEVTKSSANYFGPGVLQKEITREATRFCNTLKKRLHIISVHETKPPFAGSKRPLAELKFECRTNKH</sequence>
<reference evidence="1" key="1">
    <citation type="submission" date="2018-06" db="EMBL/GenBank/DDBJ databases">
        <authorList>
            <person name="Zhirakovskaya E."/>
        </authorList>
    </citation>
    <scope>NUCLEOTIDE SEQUENCE</scope>
</reference>
<name>A0A3B0WZB6_9ZZZZ</name>
<proteinExistence type="predicted"/>
<accession>A0A3B0WZB6</accession>